<accession>A0A8T8DZU9</accession>
<dbReference type="RefSeq" id="WP_204747671.1">
    <property type="nucleotide sequence ID" value="NZ_CP069188.1"/>
</dbReference>
<organism evidence="1 2">
    <name type="scientific">Haloterrigena salifodinae</name>
    <dbReference type="NCBI Taxonomy" id="2675099"/>
    <lineage>
        <taxon>Archaea</taxon>
        <taxon>Methanobacteriati</taxon>
        <taxon>Methanobacteriota</taxon>
        <taxon>Stenosarchaea group</taxon>
        <taxon>Halobacteria</taxon>
        <taxon>Halobacteriales</taxon>
        <taxon>Natrialbaceae</taxon>
        <taxon>Haloterrigena</taxon>
    </lineage>
</organism>
<protein>
    <submittedName>
        <fullName evidence="1">Uncharacterized protein</fullName>
    </submittedName>
</protein>
<gene>
    <name evidence="1" type="ORF">JMJ58_19440</name>
</gene>
<dbReference type="Proteomes" id="UP000637819">
    <property type="component" value="Chromosome"/>
</dbReference>
<keyword evidence="2" id="KW-1185">Reference proteome</keyword>
<proteinExistence type="predicted"/>
<reference evidence="1 2" key="1">
    <citation type="submission" date="2021-01" db="EMBL/GenBank/DDBJ databases">
        <title>Genome Sequence and Methylation Pattern of Haloterrigena salifodinae BOL5-1, An Extremely Halophilic Archaeon from a Bolivian Salt Mine.</title>
        <authorList>
            <person name="DasSarma P."/>
            <person name="Anton B.P."/>
            <person name="DasSarma S.L."/>
            <person name="von Ehrenheim H.A.L."/>
            <person name="Martinez F.L."/>
            <person name="Guzman D."/>
            <person name="Roberts R.J."/>
            <person name="DasSarma S."/>
        </authorList>
    </citation>
    <scope>NUCLEOTIDE SEQUENCE [LARGE SCALE GENOMIC DNA]</scope>
    <source>
        <strain evidence="1 2">BOL5-1</strain>
    </source>
</reference>
<evidence type="ECO:0000313" key="1">
    <source>
        <dbReference type="EMBL" id="QRV15055.1"/>
    </source>
</evidence>
<dbReference type="OrthoDB" id="343135at2157"/>
<evidence type="ECO:0000313" key="2">
    <source>
        <dbReference type="Proteomes" id="UP000637819"/>
    </source>
</evidence>
<dbReference type="AlphaFoldDB" id="A0A8T8DZU9"/>
<sequence>MSNQPISEIELTQDHLDFLFDAGASPAFLEVVGQTGDDLPSTVERNSARDEVKKYVKWGDLDGSPDDLVPMGGHFFEALWSGDLYDAFTRADLNNRKILLLTFGERRINAYRPNRSYPTVARLQGRA</sequence>
<dbReference type="EMBL" id="CP069188">
    <property type="protein sequence ID" value="QRV15055.1"/>
    <property type="molecule type" value="Genomic_DNA"/>
</dbReference>
<dbReference type="KEGG" id="hsal:JMJ58_19440"/>
<name>A0A8T8DZU9_9EURY</name>
<dbReference type="GeneID" id="62877346"/>